<evidence type="ECO:0000259" key="9">
    <source>
        <dbReference type="Pfam" id="PF00085"/>
    </source>
</evidence>
<organism evidence="10 11">
    <name type="scientific">Entamoeba histolytica</name>
    <dbReference type="NCBI Taxonomy" id="5759"/>
    <lineage>
        <taxon>Eukaryota</taxon>
        <taxon>Amoebozoa</taxon>
        <taxon>Evosea</taxon>
        <taxon>Archamoebae</taxon>
        <taxon>Mastigamoebida</taxon>
        <taxon>Entamoebidae</taxon>
        <taxon>Entamoeba</taxon>
    </lineage>
</organism>
<sequence>MTLFYIFFIFFSFSVEATKKNGTPKESKELSIKKFKFISLVNGTEFRQLFNDDQQYVVALFCHLTIQECIPLIKTLNKVGEKYRQIKFVVVDRDSIYDLVFDYSIEEFPTILFHRAHLRDRTFDEDEFDSLEEFIQRGIQPVVHIINEEDLPLLERQKKITYLVLFTSNSTSKHLINEYNDIADVFQQYSELGFFLVDKTSSSLLKNKTEQLIYYNNKAYDNTSEIIEYPYLDSNKTKVINNEFGLIEWVSAMGIPLFYDGSKQLIELLFEIPKKYPIVWYFDKNITEQIKSYYVSLSREYRGELVFIHTDDKETMEFYHQNHTKTITILHKNGRTSYPLNQTQFDVLELTLQQFLANELQPDIKSSNHSKQGEIPFLTGEEWNKGLDPTKDYFIILIDNSILSKNFVNREFTVVYKRIAPILEKNTLEMYLFNIETDDAPVDIVFDDIPTYLFYKMNENTQQNPTEQEFKQFPDQNSLIKYIQYHSSVAFQPLPPIDKSKWQQYIEDDEEEQVRRLKAEELKSQRLDNIKEAKNLQLKELKENPFKNEEFVIALNQLRKYTEDPEIAKFFQTTDWSGLFGIDIDSLEGLVSLTKNEDALRLLLSKEKKIKSKTHKKDQIKKEL</sequence>
<evidence type="ECO:0000256" key="1">
    <source>
        <dbReference type="ARBA" id="ARBA00001182"/>
    </source>
</evidence>
<dbReference type="GO" id="GO:0003756">
    <property type="term" value="F:protein disulfide isomerase activity"/>
    <property type="evidence" value="ECO:0007669"/>
    <property type="project" value="UniProtKB-EC"/>
</dbReference>
<dbReference type="VEuPathDB" id="AmoebaDB:EHI5A_153490"/>
<dbReference type="VEuPathDB" id="AmoebaDB:KM1_080720"/>
<comment type="subcellular location">
    <subcellularLocation>
        <location evidence="2">Endoplasmic reticulum lumen</location>
    </subcellularLocation>
</comment>
<evidence type="ECO:0000256" key="2">
    <source>
        <dbReference type="ARBA" id="ARBA00004319"/>
    </source>
</evidence>
<dbReference type="EMBL" id="BDEQ01000001">
    <property type="protein sequence ID" value="GAT98340.1"/>
    <property type="molecule type" value="Genomic_DNA"/>
</dbReference>
<evidence type="ECO:0000256" key="6">
    <source>
        <dbReference type="ARBA" id="ARBA00023235"/>
    </source>
</evidence>
<evidence type="ECO:0000313" key="10">
    <source>
        <dbReference type="EMBL" id="GAT98340.1"/>
    </source>
</evidence>
<keyword evidence="5" id="KW-0256">Endoplasmic reticulum</keyword>
<dbReference type="Proteomes" id="UP000078387">
    <property type="component" value="Unassembled WGS sequence"/>
</dbReference>
<dbReference type="eggNOG" id="ENOG502RCN1">
    <property type="taxonomic scope" value="Eukaryota"/>
</dbReference>
<dbReference type="EC" id="5.3.4.1" evidence="4"/>
<evidence type="ECO:0000256" key="5">
    <source>
        <dbReference type="ARBA" id="ARBA00022824"/>
    </source>
</evidence>
<proteinExistence type="inferred from homology"/>
<comment type="similarity">
    <text evidence="3">Belongs to the protein disulfide isomerase family.</text>
</comment>
<evidence type="ECO:0000256" key="3">
    <source>
        <dbReference type="ARBA" id="ARBA00006347"/>
    </source>
</evidence>
<dbReference type="GO" id="GO:0005788">
    <property type="term" value="C:endoplasmic reticulum lumen"/>
    <property type="evidence" value="ECO:0007669"/>
    <property type="project" value="UniProtKB-SubCell"/>
</dbReference>
<dbReference type="Pfam" id="PF00085">
    <property type="entry name" value="Thioredoxin"/>
    <property type="match status" value="1"/>
</dbReference>
<dbReference type="Gene3D" id="3.40.30.10">
    <property type="entry name" value="Glutaredoxin"/>
    <property type="match status" value="2"/>
</dbReference>
<dbReference type="InterPro" id="IPR036249">
    <property type="entry name" value="Thioredoxin-like_sf"/>
</dbReference>
<feature type="domain" description="Thioredoxin" evidence="9">
    <location>
        <begin position="41"/>
        <end position="136"/>
    </location>
</feature>
<protein>
    <recommendedName>
        <fullName evidence="4">protein disulfide-isomerase</fullName>
        <ecNumber evidence="4">5.3.4.1</ecNumber>
    </recommendedName>
</protein>
<dbReference type="VEuPathDB" id="AmoebaDB:EHI7A_039850"/>
<dbReference type="VEuPathDB" id="AmoebaDB:EHI_107670"/>
<dbReference type="AlphaFoldDB" id="A0A175JX29"/>
<dbReference type="GO" id="GO:0034976">
    <property type="term" value="P:response to endoplasmic reticulum stress"/>
    <property type="evidence" value="ECO:0007669"/>
    <property type="project" value="TreeGrafter"/>
</dbReference>
<evidence type="ECO:0000256" key="8">
    <source>
        <dbReference type="SAM" id="SignalP"/>
    </source>
</evidence>
<gene>
    <name evidence="10" type="ORF">CL6EHI_107670</name>
</gene>
<name>A0A175JX29_ENTHI</name>
<feature type="signal peptide" evidence="8">
    <location>
        <begin position="1"/>
        <end position="17"/>
    </location>
</feature>
<accession>A0A175JX29</accession>
<reference evidence="10 11" key="1">
    <citation type="submission" date="2016-05" db="EMBL/GenBank/DDBJ databases">
        <title>First whole genome sequencing of Entamoeba histolytica HM1:IMSS-clone-6.</title>
        <authorList>
            <person name="Mukherjee Avik.K."/>
            <person name="Izumyama S."/>
            <person name="Nakada-Tsukui K."/>
            <person name="Nozaki T."/>
        </authorList>
    </citation>
    <scope>NUCLEOTIDE SEQUENCE [LARGE SCALE GENOMIC DNA]</scope>
    <source>
        <strain evidence="10 11">HM1:IMSS clone 6</strain>
    </source>
</reference>
<evidence type="ECO:0000313" key="11">
    <source>
        <dbReference type="Proteomes" id="UP000078387"/>
    </source>
</evidence>
<evidence type="ECO:0000256" key="7">
    <source>
        <dbReference type="ARBA" id="ARBA00023284"/>
    </source>
</evidence>
<dbReference type="InterPro" id="IPR013766">
    <property type="entry name" value="Thioredoxin_domain"/>
</dbReference>
<keyword evidence="7" id="KW-0676">Redox-active center</keyword>
<dbReference type="PANTHER" id="PTHR18929">
    <property type="entry name" value="PROTEIN DISULFIDE ISOMERASE"/>
    <property type="match status" value="1"/>
</dbReference>
<dbReference type="PANTHER" id="PTHR18929:SF132">
    <property type="entry name" value="PROTEIN DISULFIDE-ISOMERASE A3"/>
    <property type="match status" value="1"/>
</dbReference>
<comment type="catalytic activity">
    <reaction evidence="1">
        <text>Catalyzes the rearrangement of -S-S- bonds in proteins.</text>
        <dbReference type="EC" id="5.3.4.1"/>
    </reaction>
</comment>
<dbReference type="GO" id="GO:0006457">
    <property type="term" value="P:protein folding"/>
    <property type="evidence" value="ECO:0007669"/>
    <property type="project" value="TreeGrafter"/>
</dbReference>
<evidence type="ECO:0000256" key="4">
    <source>
        <dbReference type="ARBA" id="ARBA00012723"/>
    </source>
</evidence>
<feature type="chain" id="PRO_5008039972" description="protein disulfide-isomerase" evidence="8">
    <location>
        <begin position="18"/>
        <end position="624"/>
    </location>
</feature>
<keyword evidence="6" id="KW-0413">Isomerase</keyword>
<keyword evidence="8" id="KW-0732">Signal</keyword>
<dbReference type="SUPFAM" id="SSF52833">
    <property type="entry name" value="Thioredoxin-like"/>
    <property type="match status" value="1"/>
</dbReference>
<dbReference type="VEuPathDB" id="AmoebaDB:EHI8A_038740"/>
<comment type="caution">
    <text evidence="10">The sequence shown here is derived from an EMBL/GenBank/DDBJ whole genome shotgun (WGS) entry which is preliminary data.</text>
</comment>